<evidence type="ECO:0000259" key="1">
    <source>
        <dbReference type="PROSITE" id="PS50942"/>
    </source>
</evidence>
<accession>F3CFK8</accession>
<proteinExistence type="predicted"/>
<dbReference type="PROSITE" id="PS50942">
    <property type="entry name" value="ENTH"/>
    <property type="match status" value="1"/>
</dbReference>
<evidence type="ECO:0000313" key="2">
    <source>
        <dbReference type="EMBL" id="EGH18050.1"/>
    </source>
</evidence>
<feature type="domain" description="ENTH" evidence="1">
    <location>
        <begin position="1"/>
        <end position="27"/>
    </location>
</feature>
<organism evidence="2 3">
    <name type="scientific">Pseudomonas savastanoi pv. glycinea str. race 4</name>
    <dbReference type="NCBI Taxonomy" id="875330"/>
    <lineage>
        <taxon>Bacteria</taxon>
        <taxon>Pseudomonadati</taxon>
        <taxon>Pseudomonadota</taxon>
        <taxon>Gammaproteobacteria</taxon>
        <taxon>Pseudomonadales</taxon>
        <taxon>Pseudomonadaceae</taxon>
        <taxon>Pseudomonas</taxon>
    </lineage>
</organism>
<feature type="non-terminal residue" evidence="2">
    <location>
        <position position="27"/>
    </location>
</feature>
<evidence type="ECO:0000313" key="3">
    <source>
        <dbReference type="Proteomes" id="UP000005466"/>
    </source>
</evidence>
<sequence>MKVQRLKTAKEGWIVVFKGLYLIAFPF</sequence>
<reference evidence="2 3" key="1">
    <citation type="journal article" date="2011" name="PLoS Pathog.">
        <title>Dynamic evolution of pathogenicity revealed by sequencing and comparative genomics of 19 Pseudomonas syringae isolates.</title>
        <authorList>
            <person name="Baltrus D.A."/>
            <person name="Nishimura M.T."/>
            <person name="Romanchuk A."/>
            <person name="Chang J.H."/>
            <person name="Mukhtar M.S."/>
            <person name="Cherkis K."/>
            <person name="Roach J."/>
            <person name="Grant S.R."/>
            <person name="Jones C.D."/>
            <person name="Dangl J.L."/>
        </authorList>
    </citation>
    <scope>NUCLEOTIDE SEQUENCE [LARGE SCALE GENOMIC DNA]</scope>
    <source>
        <strain evidence="3">race 4</strain>
    </source>
</reference>
<dbReference type="InterPro" id="IPR013809">
    <property type="entry name" value="ENTH"/>
</dbReference>
<dbReference type="HOGENOM" id="CLU_221438_0_0_6"/>
<gene>
    <name evidence="2" type="ORF">Pgy4_34391</name>
</gene>
<comment type="caution">
    <text evidence="2">The sequence shown here is derived from an EMBL/GenBank/DDBJ whole genome shotgun (WGS) entry which is preliminary data.</text>
</comment>
<dbReference type="Proteomes" id="UP000005466">
    <property type="component" value="Unassembled WGS sequence"/>
</dbReference>
<dbReference type="AlphaFoldDB" id="F3CFK8"/>
<dbReference type="EMBL" id="ADWY01002313">
    <property type="protein sequence ID" value="EGH18050.1"/>
    <property type="molecule type" value="Genomic_DNA"/>
</dbReference>
<protein>
    <submittedName>
        <fullName evidence="2">Surface exclusion protein, putative</fullName>
    </submittedName>
</protein>
<name>F3CFK8_PSESG</name>